<dbReference type="OrthoDB" id="3120620at2759"/>
<protein>
    <submittedName>
        <fullName evidence="3">Uncharacterized protein</fullName>
    </submittedName>
</protein>
<keyword evidence="1" id="KW-1133">Transmembrane helix</keyword>
<evidence type="ECO:0000313" key="4">
    <source>
        <dbReference type="Proteomes" id="UP000807342"/>
    </source>
</evidence>
<feature type="signal peptide" evidence="2">
    <location>
        <begin position="1"/>
        <end position="15"/>
    </location>
</feature>
<keyword evidence="2" id="KW-0732">Signal</keyword>
<proteinExistence type="predicted"/>
<feature type="chain" id="PRO_5040472027" evidence="2">
    <location>
        <begin position="16"/>
        <end position="135"/>
    </location>
</feature>
<evidence type="ECO:0000256" key="1">
    <source>
        <dbReference type="SAM" id="Phobius"/>
    </source>
</evidence>
<keyword evidence="1" id="KW-0472">Membrane</keyword>
<organism evidence="3 4">
    <name type="scientific">Macrolepiota fuliginosa MF-IS2</name>
    <dbReference type="NCBI Taxonomy" id="1400762"/>
    <lineage>
        <taxon>Eukaryota</taxon>
        <taxon>Fungi</taxon>
        <taxon>Dikarya</taxon>
        <taxon>Basidiomycota</taxon>
        <taxon>Agaricomycotina</taxon>
        <taxon>Agaricomycetes</taxon>
        <taxon>Agaricomycetidae</taxon>
        <taxon>Agaricales</taxon>
        <taxon>Agaricineae</taxon>
        <taxon>Agaricaceae</taxon>
        <taxon>Macrolepiota</taxon>
    </lineage>
</organism>
<reference evidence="3" key="1">
    <citation type="submission" date="2020-11" db="EMBL/GenBank/DDBJ databases">
        <authorList>
            <consortium name="DOE Joint Genome Institute"/>
            <person name="Ahrendt S."/>
            <person name="Riley R."/>
            <person name="Andreopoulos W."/>
            <person name="Labutti K."/>
            <person name="Pangilinan J."/>
            <person name="Ruiz-Duenas F.J."/>
            <person name="Barrasa J.M."/>
            <person name="Sanchez-Garcia M."/>
            <person name="Camarero S."/>
            <person name="Miyauchi S."/>
            <person name="Serrano A."/>
            <person name="Linde D."/>
            <person name="Babiker R."/>
            <person name="Drula E."/>
            <person name="Ayuso-Fernandez I."/>
            <person name="Pacheco R."/>
            <person name="Padilla G."/>
            <person name="Ferreira P."/>
            <person name="Barriuso J."/>
            <person name="Kellner H."/>
            <person name="Castanera R."/>
            <person name="Alfaro M."/>
            <person name="Ramirez L."/>
            <person name="Pisabarro A.G."/>
            <person name="Kuo A."/>
            <person name="Tritt A."/>
            <person name="Lipzen A."/>
            <person name="He G."/>
            <person name="Yan M."/>
            <person name="Ng V."/>
            <person name="Cullen D."/>
            <person name="Martin F."/>
            <person name="Rosso M.-N."/>
            <person name="Henrissat B."/>
            <person name="Hibbett D."/>
            <person name="Martinez A.T."/>
            <person name="Grigoriev I.V."/>
        </authorList>
    </citation>
    <scope>NUCLEOTIDE SEQUENCE</scope>
    <source>
        <strain evidence="3">MF-IS2</strain>
    </source>
</reference>
<dbReference type="Proteomes" id="UP000807342">
    <property type="component" value="Unassembled WGS sequence"/>
</dbReference>
<sequence length="135" mass="15202">MELVIGLLLIQFLEGHVLHVTQSTPLSGCEIDGPVSIVALSCQIVILAIDTVIMCMVVWGKIRKYCTHTTNLLLKKIYQDAIKYFCGNCSSRMILKLKEYGNHTSSFSQDLDYSTSRLSMIHFGAHNTWDDCEEV</sequence>
<name>A0A9P6BZI1_9AGAR</name>
<keyword evidence="1" id="KW-0812">Transmembrane</keyword>
<evidence type="ECO:0000256" key="2">
    <source>
        <dbReference type="SAM" id="SignalP"/>
    </source>
</evidence>
<comment type="caution">
    <text evidence="3">The sequence shown here is derived from an EMBL/GenBank/DDBJ whole genome shotgun (WGS) entry which is preliminary data.</text>
</comment>
<dbReference type="AlphaFoldDB" id="A0A9P6BZI1"/>
<gene>
    <name evidence="3" type="ORF">P691DRAFT_784104</name>
</gene>
<feature type="transmembrane region" description="Helical" evidence="1">
    <location>
        <begin position="35"/>
        <end position="59"/>
    </location>
</feature>
<accession>A0A9P6BZI1</accession>
<evidence type="ECO:0000313" key="3">
    <source>
        <dbReference type="EMBL" id="KAF9446286.1"/>
    </source>
</evidence>
<dbReference type="EMBL" id="MU151254">
    <property type="protein sequence ID" value="KAF9446286.1"/>
    <property type="molecule type" value="Genomic_DNA"/>
</dbReference>
<keyword evidence="4" id="KW-1185">Reference proteome</keyword>